<organism evidence="2 3">
    <name type="scientific">Mycobacteroides abscessus subsp. massiliense</name>
    <dbReference type="NCBI Taxonomy" id="1962118"/>
    <lineage>
        <taxon>Bacteria</taxon>
        <taxon>Bacillati</taxon>
        <taxon>Actinomycetota</taxon>
        <taxon>Actinomycetes</taxon>
        <taxon>Mycobacteriales</taxon>
        <taxon>Mycobacteriaceae</taxon>
        <taxon>Mycobacteroides</taxon>
        <taxon>Mycobacteroides abscessus</taxon>
    </lineage>
</organism>
<dbReference type="Pfam" id="PF24457">
    <property type="entry name" value="DUF7572"/>
    <property type="match status" value="1"/>
</dbReference>
<evidence type="ECO:0000313" key="2">
    <source>
        <dbReference type="EMBL" id="SKZ12824.1"/>
    </source>
</evidence>
<dbReference type="AlphaFoldDB" id="A0AB38DIN3"/>
<sequence length="111" mass="11852">MAITATLVGENLRQFCPSTNHYRCTDGEQIWHLLITVPSLDSVGTINEILGTALPATQSQLMQHAEVFLADENAVVIDADGDPANGMTALAKIPDCTSHTQALSQLGYELG</sequence>
<name>A0AB38DIN3_9MYCO</name>
<accession>A0AB38DIN3</accession>
<protein>
    <recommendedName>
        <fullName evidence="1">DUF7572 domain-containing protein</fullName>
    </recommendedName>
</protein>
<dbReference type="InterPro" id="IPR055994">
    <property type="entry name" value="DUF7572"/>
</dbReference>
<dbReference type="RefSeq" id="WP_052525377.1">
    <property type="nucleotide sequence ID" value="NZ_CP065272.1"/>
</dbReference>
<comment type="caution">
    <text evidence="2">The sequence shown here is derived from an EMBL/GenBank/DDBJ whole genome shotgun (WGS) entry which is preliminary data.</text>
</comment>
<evidence type="ECO:0000313" key="3">
    <source>
        <dbReference type="Proteomes" id="UP000190366"/>
    </source>
</evidence>
<dbReference type="EMBL" id="FVQL01000001">
    <property type="protein sequence ID" value="SKZ12824.1"/>
    <property type="molecule type" value="Genomic_DNA"/>
</dbReference>
<proteinExistence type="predicted"/>
<reference evidence="2 3" key="1">
    <citation type="submission" date="2016-11" db="EMBL/GenBank/DDBJ databases">
        <authorList>
            <consortium name="Pathogen Informatics"/>
        </authorList>
    </citation>
    <scope>NUCLEOTIDE SEQUENCE [LARGE SCALE GENOMIC DNA]</scope>
    <source>
        <strain evidence="2 3">1168</strain>
    </source>
</reference>
<evidence type="ECO:0000259" key="1">
    <source>
        <dbReference type="Pfam" id="PF24457"/>
    </source>
</evidence>
<gene>
    <name evidence="2" type="ORF">SAMEA2275630_03687</name>
</gene>
<feature type="domain" description="DUF7572" evidence="1">
    <location>
        <begin position="4"/>
        <end position="109"/>
    </location>
</feature>
<dbReference type="Proteomes" id="UP000190366">
    <property type="component" value="Unassembled WGS sequence"/>
</dbReference>